<evidence type="ECO:0008006" key="4">
    <source>
        <dbReference type="Google" id="ProtNLM"/>
    </source>
</evidence>
<dbReference type="EMBL" id="LCNT01000008">
    <property type="protein sequence ID" value="KKU60660.1"/>
    <property type="molecule type" value="Genomic_DNA"/>
</dbReference>
<comment type="caution">
    <text evidence="2">The sequence shown here is derived from an EMBL/GenBank/DDBJ whole genome shotgun (WGS) entry which is preliminary data.</text>
</comment>
<evidence type="ECO:0000313" key="2">
    <source>
        <dbReference type="EMBL" id="KKU60660.1"/>
    </source>
</evidence>
<evidence type="ECO:0000313" key="3">
    <source>
        <dbReference type="Proteomes" id="UP000033860"/>
    </source>
</evidence>
<protein>
    <recommendedName>
        <fullName evidence="4">Integral membrane protein</fullName>
    </recommendedName>
</protein>
<proteinExistence type="predicted"/>
<dbReference type="InterPro" id="IPR043993">
    <property type="entry name" value="T4SS_pilin"/>
</dbReference>
<organism evidence="2 3">
    <name type="scientific">Candidatus Beckwithbacteria bacterium GW2011_GWB1_47_15</name>
    <dbReference type="NCBI Taxonomy" id="1618371"/>
    <lineage>
        <taxon>Bacteria</taxon>
        <taxon>Candidatus Beckwithiibacteriota</taxon>
    </lineage>
</organism>
<keyword evidence="1" id="KW-1133">Transmembrane helix</keyword>
<feature type="transmembrane region" description="Helical" evidence="1">
    <location>
        <begin position="41"/>
        <end position="69"/>
    </location>
</feature>
<reference evidence="2 3" key="1">
    <citation type="journal article" date="2015" name="Nature">
        <title>rRNA introns, odd ribosomes, and small enigmatic genomes across a large radiation of phyla.</title>
        <authorList>
            <person name="Brown C.T."/>
            <person name="Hug L.A."/>
            <person name="Thomas B.C."/>
            <person name="Sharon I."/>
            <person name="Castelle C.J."/>
            <person name="Singh A."/>
            <person name="Wilkins M.J."/>
            <person name="Williams K.H."/>
            <person name="Banfield J.F."/>
        </authorList>
    </citation>
    <scope>NUCLEOTIDE SEQUENCE [LARGE SCALE GENOMIC DNA]</scope>
</reference>
<dbReference type="Proteomes" id="UP000033860">
    <property type="component" value="Unassembled WGS sequence"/>
</dbReference>
<evidence type="ECO:0000256" key="1">
    <source>
        <dbReference type="SAM" id="Phobius"/>
    </source>
</evidence>
<sequence>MTKLALQFPGGIGQIDEGDSSIFGSGWNFGNKPTPAEIINLVIPFVFVIAGIILLGMIVAGGFTIFTSAGNPEKIKKGQGMLVNALVGFLVIFASYWIIQLLEATLAINIF</sequence>
<name>A0A0G1USF9_9BACT</name>
<feature type="transmembrane region" description="Helical" evidence="1">
    <location>
        <begin position="81"/>
        <end position="99"/>
    </location>
</feature>
<keyword evidence="1" id="KW-0812">Transmembrane</keyword>
<dbReference type="Pfam" id="PF18895">
    <property type="entry name" value="T4SS_pilin"/>
    <property type="match status" value="1"/>
</dbReference>
<dbReference type="AlphaFoldDB" id="A0A0G1USF9"/>
<keyword evidence="1" id="KW-0472">Membrane</keyword>
<gene>
    <name evidence="2" type="ORF">UX85_C0008G0034</name>
</gene>
<accession>A0A0G1USF9</accession>